<dbReference type="InterPro" id="IPR046336">
    <property type="entry name" value="Lon_prtase_N_sf"/>
</dbReference>
<evidence type="ECO:0000313" key="9">
    <source>
        <dbReference type="Proteomes" id="UP000824540"/>
    </source>
</evidence>
<dbReference type="FunFam" id="2.30.130.40:FF:000005">
    <property type="entry name" value="LON peptidase N-terminal domain and ring finger 1"/>
    <property type="match status" value="1"/>
</dbReference>
<dbReference type="PROSITE" id="PS50089">
    <property type="entry name" value="ZF_RING_2"/>
    <property type="match status" value="2"/>
</dbReference>
<dbReference type="CDD" id="cd16514">
    <property type="entry name" value="RING-HC_LONFs_rpt2"/>
    <property type="match status" value="1"/>
</dbReference>
<dbReference type="CDD" id="cd16513">
    <property type="entry name" value="RING-HC_LONFs_rpt1"/>
    <property type="match status" value="1"/>
</dbReference>
<feature type="region of interest" description="Disordered" evidence="5">
    <location>
        <begin position="330"/>
        <end position="388"/>
    </location>
</feature>
<evidence type="ECO:0000256" key="1">
    <source>
        <dbReference type="ARBA" id="ARBA00022723"/>
    </source>
</evidence>
<dbReference type="InterPro" id="IPR011990">
    <property type="entry name" value="TPR-like_helical_dom_sf"/>
</dbReference>
<dbReference type="Pfam" id="PF02190">
    <property type="entry name" value="LON_substr_bdg"/>
    <property type="match status" value="1"/>
</dbReference>
<dbReference type="SUPFAM" id="SSF88697">
    <property type="entry name" value="PUA domain-like"/>
    <property type="match status" value="1"/>
</dbReference>
<keyword evidence="9" id="KW-1185">Reference proteome</keyword>
<sequence length="748" mass="84600">MSVPNSDAEEILEEKLGFFIDSDSDSGRVGDNVDHQTFLLQRADALASENRLKEALDVFLMALRYGSVRPDQLSTLLDCILRSFRKKVGGEPAAQPTVTSKNSEDNASDVFNCPGCFKFFGEPVTIVCGHSYCKRCLQRDLFSKCKLCGEDVVVNLSRELRPNVVLCNLIEKCFPDDTKRCKLITEIEILLKRKLFEEAVTLANNVIESDPSNVLARTCRAEALAGLGKYKCALSDLEMLCMSSANWPEAHFRKGMLLQEMGQVDEALQVLLHCLALDKHFTLARKEVEKILYQLLSPTEENVKVGLRETVQNSSPHARSKTFLGDAQSNTQIQAASQRPHPGVEEEHGGTSQVGGPDRRSLNRAQSLRGNRPLDGPARDEGLKRVCSAPQLGDQEKGVFLKRKLSISEIGSSLVHSIGNKQKKQAEPEGDSQCASTACKAIPLELLEANDFECSLCMRLFYEPVTTPCGHTFCKSCLERCLDHTPQCPLCKESLKEYLACRKYNITDVLEKVIRQCLMEEYLERQQSHTEETKELSDLTKNVPIFVCTMAYPTVPCPLHVFEPRYRLMIRRCMETGTKQFGMCINDPRKGFADYGCMLLIRNVHFLPDGRSVVDTVGRKRFRVLERGMKDGYSIADIQYLEDVRVQDVEELSKLQDLHDQVYEQARNWFHNLKNRFRCQILQHFGPMPEKEADIQATPNGPACCWWLLAVLPVDPRYQLSVLSMMSLRERLLKIQHILTYLQSIPSE</sequence>
<dbReference type="AlphaFoldDB" id="A0A8T2NYA1"/>
<dbReference type="GO" id="GO:0061630">
    <property type="term" value="F:ubiquitin protein ligase activity"/>
    <property type="evidence" value="ECO:0007669"/>
    <property type="project" value="TreeGrafter"/>
</dbReference>
<dbReference type="Gene3D" id="3.30.40.10">
    <property type="entry name" value="Zinc/RING finger domain, C3HC4 (zinc finger)"/>
    <property type="match status" value="2"/>
</dbReference>
<dbReference type="InterPro" id="IPR003111">
    <property type="entry name" value="Lon_prtase_N"/>
</dbReference>
<feature type="domain" description="RING-type" evidence="6">
    <location>
        <begin position="113"/>
        <end position="148"/>
    </location>
</feature>
<organism evidence="8 9">
    <name type="scientific">Albula glossodonta</name>
    <name type="common">roundjaw bonefish</name>
    <dbReference type="NCBI Taxonomy" id="121402"/>
    <lineage>
        <taxon>Eukaryota</taxon>
        <taxon>Metazoa</taxon>
        <taxon>Chordata</taxon>
        <taxon>Craniata</taxon>
        <taxon>Vertebrata</taxon>
        <taxon>Euteleostomi</taxon>
        <taxon>Actinopterygii</taxon>
        <taxon>Neopterygii</taxon>
        <taxon>Teleostei</taxon>
        <taxon>Albuliformes</taxon>
        <taxon>Albulidae</taxon>
        <taxon>Albula</taxon>
    </lineage>
</organism>
<dbReference type="PROSITE" id="PS00518">
    <property type="entry name" value="ZF_RING_1"/>
    <property type="match status" value="2"/>
</dbReference>
<keyword evidence="1" id="KW-0479">Metal-binding</keyword>
<dbReference type="Proteomes" id="UP000824540">
    <property type="component" value="Unassembled WGS sequence"/>
</dbReference>
<dbReference type="PROSITE" id="PS51787">
    <property type="entry name" value="LON_N"/>
    <property type="match status" value="1"/>
</dbReference>
<keyword evidence="2 4" id="KW-0863">Zinc-finger</keyword>
<dbReference type="InterPro" id="IPR019734">
    <property type="entry name" value="TPR_rpt"/>
</dbReference>
<gene>
    <name evidence="8" type="ORF">JZ751_016420</name>
</gene>
<dbReference type="PANTHER" id="PTHR23327:SF4">
    <property type="entry name" value="LON PEPTIDASE N-TERMINAL DOMAIN AND RING FINGER PROTEIN 1"/>
    <property type="match status" value="1"/>
</dbReference>
<dbReference type="Gene3D" id="2.30.130.40">
    <property type="entry name" value="LON domain-like"/>
    <property type="match status" value="1"/>
</dbReference>
<evidence type="ECO:0000256" key="5">
    <source>
        <dbReference type="SAM" id="MobiDB-lite"/>
    </source>
</evidence>
<evidence type="ECO:0000256" key="4">
    <source>
        <dbReference type="PROSITE-ProRule" id="PRU00175"/>
    </source>
</evidence>
<dbReference type="GO" id="GO:0008270">
    <property type="term" value="F:zinc ion binding"/>
    <property type="evidence" value="ECO:0007669"/>
    <property type="project" value="UniProtKB-KW"/>
</dbReference>
<name>A0A8T2NYA1_9TELE</name>
<dbReference type="EMBL" id="JAFBMS010000028">
    <property type="protein sequence ID" value="KAG9342418.1"/>
    <property type="molecule type" value="Genomic_DNA"/>
</dbReference>
<dbReference type="InterPro" id="IPR015947">
    <property type="entry name" value="PUA-like_sf"/>
</dbReference>
<evidence type="ECO:0008006" key="10">
    <source>
        <dbReference type="Google" id="ProtNLM"/>
    </source>
</evidence>
<dbReference type="SMART" id="SM00028">
    <property type="entry name" value="TPR"/>
    <property type="match status" value="1"/>
</dbReference>
<feature type="domain" description="RING-type" evidence="6">
    <location>
        <begin position="454"/>
        <end position="492"/>
    </location>
</feature>
<dbReference type="Pfam" id="PF13445">
    <property type="entry name" value="zf-RING_UBOX"/>
    <property type="match status" value="1"/>
</dbReference>
<dbReference type="PANTHER" id="PTHR23327">
    <property type="entry name" value="RING FINGER PROTEIN 127"/>
    <property type="match status" value="1"/>
</dbReference>
<dbReference type="Gene3D" id="1.25.40.10">
    <property type="entry name" value="Tetratricopeptide repeat domain"/>
    <property type="match status" value="1"/>
</dbReference>
<evidence type="ECO:0000313" key="8">
    <source>
        <dbReference type="EMBL" id="KAG9342418.1"/>
    </source>
</evidence>
<dbReference type="Pfam" id="PF13923">
    <property type="entry name" value="zf-C3HC4_2"/>
    <property type="match status" value="1"/>
</dbReference>
<dbReference type="SMART" id="SM00464">
    <property type="entry name" value="LON"/>
    <property type="match status" value="1"/>
</dbReference>
<dbReference type="SUPFAM" id="SSF57850">
    <property type="entry name" value="RING/U-box"/>
    <property type="match status" value="2"/>
</dbReference>
<feature type="domain" description="Lon N-terminal" evidence="7">
    <location>
        <begin position="533"/>
        <end position="743"/>
    </location>
</feature>
<dbReference type="SMART" id="SM00184">
    <property type="entry name" value="RING"/>
    <property type="match status" value="2"/>
</dbReference>
<reference evidence="8" key="1">
    <citation type="thesis" date="2021" institute="BYU ScholarsArchive" country="Provo, UT, USA">
        <title>Applications of and Algorithms for Genome Assembly and Genomic Analyses with an Emphasis on Marine Teleosts.</title>
        <authorList>
            <person name="Pickett B.D."/>
        </authorList>
    </citation>
    <scope>NUCLEOTIDE SEQUENCE</scope>
    <source>
        <strain evidence="8">HI-2016</strain>
    </source>
</reference>
<dbReference type="InterPro" id="IPR027370">
    <property type="entry name" value="Znf-RING_euk"/>
</dbReference>
<evidence type="ECO:0000256" key="3">
    <source>
        <dbReference type="ARBA" id="ARBA00022833"/>
    </source>
</evidence>
<dbReference type="InterPro" id="IPR001841">
    <property type="entry name" value="Znf_RING"/>
</dbReference>
<dbReference type="GO" id="GO:0005737">
    <property type="term" value="C:cytoplasm"/>
    <property type="evidence" value="ECO:0007669"/>
    <property type="project" value="UniProtKB-ARBA"/>
</dbReference>
<dbReference type="InterPro" id="IPR017907">
    <property type="entry name" value="Znf_RING_CS"/>
</dbReference>
<accession>A0A8T2NYA1</accession>
<dbReference type="OrthoDB" id="264917at2759"/>
<keyword evidence="3" id="KW-0862">Zinc</keyword>
<protein>
    <recommendedName>
        <fullName evidence="10">LON peptidase N-terminal domain and RING finger protein 1</fullName>
    </recommendedName>
</protein>
<dbReference type="SUPFAM" id="SSF48452">
    <property type="entry name" value="TPR-like"/>
    <property type="match status" value="1"/>
</dbReference>
<evidence type="ECO:0000259" key="7">
    <source>
        <dbReference type="PROSITE" id="PS51787"/>
    </source>
</evidence>
<dbReference type="InterPro" id="IPR013083">
    <property type="entry name" value="Znf_RING/FYVE/PHD"/>
</dbReference>
<proteinExistence type="predicted"/>
<comment type="caution">
    <text evidence="8">The sequence shown here is derived from an EMBL/GenBank/DDBJ whole genome shotgun (WGS) entry which is preliminary data.</text>
</comment>
<evidence type="ECO:0000259" key="6">
    <source>
        <dbReference type="PROSITE" id="PS50089"/>
    </source>
</evidence>
<evidence type="ECO:0000256" key="2">
    <source>
        <dbReference type="ARBA" id="ARBA00022771"/>
    </source>
</evidence>